<feature type="region of interest" description="Disordered" evidence="1">
    <location>
        <begin position="24"/>
        <end position="43"/>
    </location>
</feature>
<dbReference type="EMBL" id="KV425983">
    <property type="protein sequence ID" value="KZV93822.1"/>
    <property type="molecule type" value="Genomic_DNA"/>
</dbReference>
<dbReference type="AlphaFoldDB" id="A0A165ISN8"/>
<dbReference type="InParanoid" id="A0A165ISN8"/>
<evidence type="ECO:0000256" key="1">
    <source>
        <dbReference type="SAM" id="MobiDB-lite"/>
    </source>
</evidence>
<accession>A0A165ISN8</accession>
<dbReference type="Proteomes" id="UP000077266">
    <property type="component" value="Unassembled WGS sequence"/>
</dbReference>
<protein>
    <submittedName>
        <fullName evidence="2">Uncharacterized protein</fullName>
    </submittedName>
</protein>
<evidence type="ECO:0000313" key="2">
    <source>
        <dbReference type="EMBL" id="KZV93822.1"/>
    </source>
</evidence>
<feature type="compositionally biased region" description="Polar residues" evidence="1">
    <location>
        <begin position="29"/>
        <end position="43"/>
    </location>
</feature>
<evidence type="ECO:0000313" key="3">
    <source>
        <dbReference type="Proteomes" id="UP000077266"/>
    </source>
</evidence>
<proteinExistence type="predicted"/>
<name>A0A165ISN8_EXIGL</name>
<gene>
    <name evidence="2" type="ORF">EXIGLDRAFT_33105</name>
</gene>
<keyword evidence="3" id="KW-1185">Reference proteome</keyword>
<sequence>MEASCRPVAFVSLSLPVHCVPRPGLAPTMDSSKQSAAGAQDQMSPSDLAALEKAFMEMLSSFEGSPTPVQPAISTARYLHDTLRYSVRH</sequence>
<reference evidence="2 3" key="1">
    <citation type="journal article" date="2016" name="Mol. Biol. Evol.">
        <title>Comparative Genomics of Early-Diverging Mushroom-Forming Fungi Provides Insights into the Origins of Lignocellulose Decay Capabilities.</title>
        <authorList>
            <person name="Nagy L.G."/>
            <person name="Riley R."/>
            <person name="Tritt A."/>
            <person name="Adam C."/>
            <person name="Daum C."/>
            <person name="Floudas D."/>
            <person name="Sun H."/>
            <person name="Yadav J.S."/>
            <person name="Pangilinan J."/>
            <person name="Larsson K.H."/>
            <person name="Matsuura K."/>
            <person name="Barry K."/>
            <person name="Labutti K."/>
            <person name="Kuo R."/>
            <person name="Ohm R.A."/>
            <person name="Bhattacharya S.S."/>
            <person name="Shirouzu T."/>
            <person name="Yoshinaga Y."/>
            <person name="Martin F.M."/>
            <person name="Grigoriev I.V."/>
            <person name="Hibbett D.S."/>
        </authorList>
    </citation>
    <scope>NUCLEOTIDE SEQUENCE [LARGE SCALE GENOMIC DNA]</scope>
    <source>
        <strain evidence="2 3">HHB12029</strain>
    </source>
</reference>
<organism evidence="2 3">
    <name type="scientific">Exidia glandulosa HHB12029</name>
    <dbReference type="NCBI Taxonomy" id="1314781"/>
    <lineage>
        <taxon>Eukaryota</taxon>
        <taxon>Fungi</taxon>
        <taxon>Dikarya</taxon>
        <taxon>Basidiomycota</taxon>
        <taxon>Agaricomycotina</taxon>
        <taxon>Agaricomycetes</taxon>
        <taxon>Auriculariales</taxon>
        <taxon>Exidiaceae</taxon>
        <taxon>Exidia</taxon>
    </lineage>
</organism>